<organism evidence="2">
    <name type="scientific">Myoviridae sp. ctwVB15</name>
    <dbReference type="NCBI Taxonomy" id="2825208"/>
    <lineage>
        <taxon>Viruses</taxon>
        <taxon>Duplodnaviria</taxon>
        <taxon>Heunggongvirae</taxon>
        <taxon>Uroviricota</taxon>
        <taxon>Caudoviricetes</taxon>
    </lineage>
</organism>
<dbReference type="EMBL" id="BK016112">
    <property type="protein sequence ID" value="DAF95936.1"/>
    <property type="molecule type" value="Genomic_DNA"/>
</dbReference>
<sequence>MLAQIDKQLSGATEAMAGYFEGKSYPDKGKAKGLEFAKNAMIQEYGTPDGRIPPRPFMTNAAKNSDKWEKIAESELDKGRTMDQVLRRVGAEMRDDIVRAINENIPPPNAPATIAKKKSSHTLVDTGNGLRKPAFEVK</sequence>
<accession>A0A8S5UN77</accession>
<evidence type="ECO:0000256" key="1">
    <source>
        <dbReference type="SAM" id="MobiDB-lite"/>
    </source>
</evidence>
<proteinExistence type="predicted"/>
<reference evidence="2" key="1">
    <citation type="journal article" date="2021" name="Proc. Natl. Acad. Sci. U.S.A.">
        <title>A Catalog of Tens of Thousands of Viruses from Human Metagenomes Reveals Hidden Associations with Chronic Diseases.</title>
        <authorList>
            <person name="Tisza M.J."/>
            <person name="Buck C.B."/>
        </authorList>
    </citation>
    <scope>NUCLEOTIDE SEQUENCE</scope>
    <source>
        <strain evidence="2">CtwVB15</strain>
    </source>
</reference>
<feature type="region of interest" description="Disordered" evidence="1">
    <location>
        <begin position="102"/>
        <end position="138"/>
    </location>
</feature>
<name>A0A8S5UN77_9CAUD</name>
<evidence type="ECO:0000313" key="2">
    <source>
        <dbReference type="EMBL" id="DAF95936.1"/>
    </source>
</evidence>
<protein>
    <submittedName>
        <fullName evidence="2">Virion morphogenesis protein</fullName>
    </submittedName>
</protein>